<dbReference type="STRING" id="78410.A0A0P7B678"/>
<protein>
    <recommendedName>
        <fullName evidence="1">Aminoglycoside phosphotransferase domain-containing protein</fullName>
    </recommendedName>
</protein>
<dbReference type="PANTHER" id="PTHR21310">
    <property type="entry name" value="AMINOGLYCOSIDE PHOSPHOTRANSFERASE-RELATED-RELATED"/>
    <property type="match status" value="1"/>
</dbReference>
<sequence>MAHTSWAEQVTSRFFDGRESPSRVQCDKIAQSVSGASTVSPVDSPGSMSYTVVCSGRRGSPQDLVVSFREPEAILDEEMVKLAKKIHGALVPESAYHGNFEGANPPLCIYSMPYLRGSSYIEVLDFQVEMDAAQEARHETFVTHLARYFARCWSSPQPVDRITQTERQEGIRQRLTRLAEESPSSTLLNSMLSELIEILPSLFSQDYPQVLTHGDFSVTNILVDENNFEITGIVDWSLAAVLPFGMDLDILFLATGFMTRDGWHDYACKLLLQDAFWKEFWAVSGIEGEEDRGKTKGLAEAACKVGAILRLAFRRNADGSPSNDVLVSQSSVKQLRAWFGVEAATLT</sequence>
<proteinExistence type="predicted"/>
<keyword evidence="3" id="KW-1185">Reference proteome</keyword>
<dbReference type="SUPFAM" id="SSF56112">
    <property type="entry name" value="Protein kinase-like (PK-like)"/>
    <property type="match status" value="1"/>
</dbReference>
<accession>A0A0P7B678</accession>
<dbReference type="InterPro" id="IPR051678">
    <property type="entry name" value="AGP_Transferase"/>
</dbReference>
<dbReference type="PANTHER" id="PTHR21310:SF59">
    <property type="entry name" value="AMINOGLYCOSIDE PHOSPHOTRANSFERASE DOMAIN-CONTAINING PROTEIN"/>
    <property type="match status" value="1"/>
</dbReference>
<dbReference type="Pfam" id="PF01636">
    <property type="entry name" value="APH"/>
    <property type="match status" value="1"/>
</dbReference>
<dbReference type="OrthoDB" id="5598852at2759"/>
<gene>
    <name evidence="2" type="ORF">AK830_g4580</name>
</gene>
<organism evidence="2 3">
    <name type="scientific">Neonectria ditissima</name>
    <dbReference type="NCBI Taxonomy" id="78410"/>
    <lineage>
        <taxon>Eukaryota</taxon>
        <taxon>Fungi</taxon>
        <taxon>Dikarya</taxon>
        <taxon>Ascomycota</taxon>
        <taxon>Pezizomycotina</taxon>
        <taxon>Sordariomycetes</taxon>
        <taxon>Hypocreomycetidae</taxon>
        <taxon>Hypocreales</taxon>
        <taxon>Nectriaceae</taxon>
        <taxon>Neonectria</taxon>
    </lineage>
</organism>
<dbReference type="InterPro" id="IPR011009">
    <property type="entry name" value="Kinase-like_dom_sf"/>
</dbReference>
<dbReference type="EMBL" id="LKCW01000056">
    <property type="protein sequence ID" value="KPM41998.1"/>
    <property type="molecule type" value="Genomic_DNA"/>
</dbReference>
<feature type="domain" description="Aminoglycoside phosphotransferase" evidence="1">
    <location>
        <begin position="64"/>
        <end position="252"/>
    </location>
</feature>
<dbReference type="InterPro" id="IPR002575">
    <property type="entry name" value="Aminoglycoside_PTrfase"/>
</dbReference>
<dbReference type="Gene3D" id="3.90.1200.10">
    <property type="match status" value="1"/>
</dbReference>
<reference evidence="2 3" key="1">
    <citation type="submission" date="2015-09" db="EMBL/GenBank/DDBJ databases">
        <title>Draft genome of a European isolate of the apple canker pathogen Neonectria ditissima.</title>
        <authorList>
            <person name="Gomez-Cortecero A."/>
            <person name="Harrison R.J."/>
            <person name="Armitage A.D."/>
        </authorList>
    </citation>
    <scope>NUCLEOTIDE SEQUENCE [LARGE SCALE GENOMIC DNA]</scope>
    <source>
        <strain evidence="2 3">R09/05</strain>
    </source>
</reference>
<comment type="caution">
    <text evidence="2">The sequence shown here is derived from an EMBL/GenBank/DDBJ whole genome shotgun (WGS) entry which is preliminary data.</text>
</comment>
<dbReference type="Proteomes" id="UP000050424">
    <property type="component" value="Unassembled WGS sequence"/>
</dbReference>
<evidence type="ECO:0000259" key="1">
    <source>
        <dbReference type="Pfam" id="PF01636"/>
    </source>
</evidence>
<name>A0A0P7B678_9HYPO</name>
<evidence type="ECO:0000313" key="3">
    <source>
        <dbReference type="Proteomes" id="UP000050424"/>
    </source>
</evidence>
<evidence type="ECO:0000313" key="2">
    <source>
        <dbReference type="EMBL" id="KPM41998.1"/>
    </source>
</evidence>
<dbReference type="AlphaFoldDB" id="A0A0P7B678"/>